<dbReference type="GO" id="GO:0051213">
    <property type="term" value="F:dioxygenase activity"/>
    <property type="evidence" value="ECO:0007669"/>
    <property type="project" value="InterPro"/>
</dbReference>
<dbReference type="AlphaFoldDB" id="A0A2C5Y911"/>
<dbReference type="InterPro" id="IPR018724">
    <property type="entry name" value="2OG-Fe_dioxygenase"/>
</dbReference>
<sequence>MLSYLNTPAKQALRVSTSLPCLMLQHSASCRRLFHSSTTPRAVQAAAASQSSPSTTINHAAHHAVQPRSRVPPGQLNITQHRYKPSFYDAVAKTMQIRQQYIEKRCVFIESHEMLPLLIGLGARPEDLPLLAGVSEHLVSDPTLAYRLSRSGRFLIDYDSLSLQRLEFQPFTLTFDEDFKRYDSGQIRYFDEMQNDLQLNTFLQALFIFKAMVIYGVEIAHRPLLRYDCNKYVCTLFNLRTFTNSQVLGEPALEGVHADGVDHTMTTFLGAKNMSDNSAVTFMHDMNETTGIPFNQASPANLLARVQHRKILDTLILVDHERKHSLSPVYPIDDSKEATRDMLIFFTRRPVEKTHVSGAIDSLVPHTKLPMNIPIFVPRN</sequence>
<name>A0A2C5Y911_9HYPO</name>
<feature type="compositionally biased region" description="Low complexity" evidence="1">
    <location>
        <begin position="44"/>
        <end position="56"/>
    </location>
</feature>
<dbReference type="STRING" id="1399860.A0A2C5Y911"/>
<gene>
    <name evidence="2" type="ORF">CDD81_6068</name>
</gene>
<protein>
    <recommendedName>
        <fullName evidence="4">2OG-Fe dioxygenase-domain-containing protein</fullName>
    </recommendedName>
</protein>
<reference evidence="2 3" key="1">
    <citation type="submission" date="2017-06" db="EMBL/GenBank/DDBJ databases">
        <title>Ant-infecting Ophiocordyceps genomes reveal a high diversity of potential behavioral manipulation genes and a possible major role for enterotoxins.</title>
        <authorList>
            <person name="De Bekker C."/>
            <person name="Evans H.C."/>
            <person name="Brachmann A."/>
            <person name="Hughes D.P."/>
        </authorList>
    </citation>
    <scope>NUCLEOTIDE SEQUENCE [LARGE SCALE GENOMIC DNA]</scope>
    <source>
        <strain evidence="2 3">Map64</strain>
    </source>
</reference>
<dbReference type="Gene3D" id="2.60.120.620">
    <property type="entry name" value="q2cbj1_9rhob like domain"/>
    <property type="match status" value="1"/>
</dbReference>
<evidence type="ECO:0000313" key="3">
    <source>
        <dbReference type="Proteomes" id="UP000226192"/>
    </source>
</evidence>
<organism evidence="2 3">
    <name type="scientific">Ophiocordyceps australis</name>
    <dbReference type="NCBI Taxonomy" id="1399860"/>
    <lineage>
        <taxon>Eukaryota</taxon>
        <taxon>Fungi</taxon>
        <taxon>Dikarya</taxon>
        <taxon>Ascomycota</taxon>
        <taxon>Pezizomycotina</taxon>
        <taxon>Sordariomycetes</taxon>
        <taxon>Hypocreomycetidae</taxon>
        <taxon>Hypocreales</taxon>
        <taxon>Ophiocordycipitaceae</taxon>
        <taxon>Ophiocordyceps</taxon>
    </lineage>
</organism>
<accession>A0A2C5Y911</accession>
<dbReference type="Pfam" id="PF10014">
    <property type="entry name" value="2OG-Fe_Oxy_2"/>
    <property type="match status" value="1"/>
</dbReference>
<dbReference type="Proteomes" id="UP000226192">
    <property type="component" value="Unassembled WGS sequence"/>
</dbReference>
<dbReference type="EMBL" id="NJET01000051">
    <property type="protein sequence ID" value="PHH63371.1"/>
    <property type="molecule type" value="Genomic_DNA"/>
</dbReference>
<evidence type="ECO:0000256" key="1">
    <source>
        <dbReference type="SAM" id="MobiDB-lite"/>
    </source>
</evidence>
<evidence type="ECO:0000313" key="2">
    <source>
        <dbReference type="EMBL" id="PHH63371.1"/>
    </source>
</evidence>
<feature type="region of interest" description="Disordered" evidence="1">
    <location>
        <begin position="44"/>
        <end position="73"/>
    </location>
</feature>
<dbReference type="OrthoDB" id="5307791at2759"/>
<comment type="caution">
    <text evidence="2">The sequence shown here is derived from an EMBL/GenBank/DDBJ whole genome shotgun (WGS) entry which is preliminary data.</text>
</comment>
<keyword evidence="3" id="KW-1185">Reference proteome</keyword>
<evidence type="ECO:0008006" key="4">
    <source>
        <dbReference type="Google" id="ProtNLM"/>
    </source>
</evidence>
<proteinExistence type="predicted"/>